<dbReference type="EMBL" id="JALBCA010000019">
    <property type="protein sequence ID" value="KAI2390158.1"/>
    <property type="molecule type" value="Genomic_DNA"/>
</dbReference>
<name>A0ACB8V166_9EURO</name>
<evidence type="ECO:0000313" key="1">
    <source>
        <dbReference type="EMBL" id="KAI2390158.1"/>
    </source>
</evidence>
<sequence length="235" mass="26501">MASLLLVVLAIHIVTYLINTIGASTIDSLLWLIYLKLPNQTSQTAKEQMRLKTEVVQLKREMHATSSQDEFAKWAKLRRRHDKSMEEYETKSMIIPSPSALLEVVVRILIISLEIIDKALAQQKSSFDMAVKSVRFVGTTGLKFFLQFWYSKSPIFELPHGWIPWQVEWVLSFPRAPLGTVSIQVWSGVCATVVSLVGDAVGVMVVYITAKSPNKTTGAPRREKVAQPMEARKEL</sequence>
<comment type="caution">
    <text evidence="1">The sequence shown here is derived from an EMBL/GenBank/DDBJ whole genome shotgun (WGS) entry which is preliminary data.</text>
</comment>
<reference evidence="1" key="1">
    <citation type="journal article" date="2022" name="bioRxiv">
        <title>Population genetic analysis of Ophidiomyces ophidiicola, the causative agent of snake fungal disease, indicates recent introductions to the USA.</title>
        <authorList>
            <person name="Ladner J.T."/>
            <person name="Palmer J.M."/>
            <person name="Ettinger C.L."/>
            <person name="Stajich J.E."/>
            <person name="Farrell T.M."/>
            <person name="Glorioso B.M."/>
            <person name="Lawson B."/>
            <person name="Price S.J."/>
            <person name="Stengle A.G."/>
            <person name="Grear D.A."/>
            <person name="Lorch J.M."/>
        </authorList>
    </citation>
    <scope>NUCLEOTIDE SEQUENCE</scope>
    <source>
        <strain evidence="1">NWHC 24266-5</strain>
    </source>
</reference>
<proteinExistence type="predicted"/>
<gene>
    <name evidence="1" type="primary">GET1</name>
    <name evidence="1" type="ORF">LOY88_001758</name>
</gene>
<organism evidence="1">
    <name type="scientific">Ophidiomyces ophidiicola</name>
    <dbReference type="NCBI Taxonomy" id="1387563"/>
    <lineage>
        <taxon>Eukaryota</taxon>
        <taxon>Fungi</taxon>
        <taxon>Dikarya</taxon>
        <taxon>Ascomycota</taxon>
        <taxon>Pezizomycotina</taxon>
        <taxon>Eurotiomycetes</taxon>
        <taxon>Eurotiomycetidae</taxon>
        <taxon>Onygenales</taxon>
        <taxon>Onygenaceae</taxon>
        <taxon>Ophidiomyces</taxon>
    </lineage>
</organism>
<protein>
    <submittedName>
        <fullName evidence="1">GET complex subunit get1</fullName>
    </submittedName>
</protein>
<accession>A0ACB8V166</accession>